<evidence type="ECO:0000256" key="1">
    <source>
        <dbReference type="ARBA" id="ARBA00022448"/>
    </source>
</evidence>
<gene>
    <name evidence="9" type="primary">kdpA</name>
    <name evidence="10" type="ORF">BG60_28565</name>
</gene>
<feature type="transmembrane region" description="Helical" evidence="9">
    <location>
        <begin position="386"/>
        <end position="405"/>
    </location>
</feature>
<dbReference type="HAMAP" id="MF_00275">
    <property type="entry name" value="KdpA"/>
    <property type="match status" value="1"/>
</dbReference>
<evidence type="ECO:0000256" key="2">
    <source>
        <dbReference type="ARBA" id="ARBA00022475"/>
    </source>
</evidence>
<comment type="function">
    <text evidence="9">Part of the high-affinity ATP-driven potassium transport (or Kdp) system, which catalyzes the hydrolysis of ATP coupled with the electrogenic transport of potassium into the cytoplasm. This subunit binds the extracellular potassium ions and delivers the ions to the membrane domain of KdpB through an intramembrane tunnel.</text>
</comment>
<comment type="subcellular location">
    <subcellularLocation>
        <location evidence="9">Cell membrane</location>
        <topology evidence="9">Multi-pass membrane protein</topology>
    </subcellularLocation>
</comment>
<feature type="transmembrane region" description="Helical" evidence="9">
    <location>
        <begin position="451"/>
        <end position="478"/>
    </location>
</feature>
<evidence type="ECO:0000256" key="7">
    <source>
        <dbReference type="ARBA" id="ARBA00023065"/>
    </source>
</evidence>
<evidence type="ECO:0000256" key="4">
    <source>
        <dbReference type="ARBA" id="ARBA00022692"/>
    </source>
</evidence>
<feature type="transmembrane region" description="Helical" evidence="9">
    <location>
        <begin position="6"/>
        <end position="27"/>
    </location>
</feature>
<evidence type="ECO:0000313" key="10">
    <source>
        <dbReference type="EMBL" id="KDR25363.1"/>
    </source>
</evidence>
<feature type="transmembrane region" description="Helical" evidence="9">
    <location>
        <begin position="177"/>
        <end position="199"/>
    </location>
</feature>
<dbReference type="Pfam" id="PF03814">
    <property type="entry name" value="KdpA"/>
    <property type="match status" value="1"/>
</dbReference>
<comment type="caution">
    <text evidence="10">The sequence shown here is derived from an EMBL/GenBank/DDBJ whole genome shotgun (WGS) entry which is preliminary data.</text>
</comment>
<feature type="transmembrane region" description="Helical" evidence="9">
    <location>
        <begin position="278"/>
        <end position="299"/>
    </location>
</feature>
<evidence type="ECO:0000256" key="9">
    <source>
        <dbReference type="HAMAP-Rule" id="MF_00275"/>
    </source>
</evidence>
<dbReference type="PANTHER" id="PTHR30607">
    <property type="entry name" value="POTASSIUM-TRANSPORTING ATPASE A CHAIN"/>
    <property type="match status" value="1"/>
</dbReference>
<feature type="transmembrane region" description="Helical" evidence="9">
    <location>
        <begin position="558"/>
        <end position="580"/>
    </location>
</feature>
<dbReference type="EMBL" id="JFHD01000048">
    <property type="protein sequence ID" value="KDR25363.1"/>
    <property type="molecule type" value="Genomic_DNA"/>
</dbReference>
<keyword evidence="11" id="KW-1185">Reference proteome</keyword>
<feature type="transmembrane region" description="Helical" evidence="9">
    <location>
        <begin position="306"/>
        <end position="324"/>
    </location>
</feature>
<dbReference type="GO" id="GO:0030955">
    <property type="term" value="F:potassium ion binding"/>
    <property type="evidence" value="ECO:0007669"/>
    <property type="project" value="UniProtKB-UniRule"/>
</dbReference>
<sequence>MNANTFMQTALFIVVLIALAIPLGRYISNVLDGSSVIVRKIGRPIESMLYRIAGVDPESEMSWKHYALAVMFFNVLGALVLYALLRLQGTLPANPQGMAGMTPDAAFNTAISFVTNTNWQDYGGESTLGYLAQMLGLTVQNFLSAATGIAVVIALIRGFKRHSAQTIGNFWVDLTRTTLYILAPLAVVFALVFVSQGAIQNFKAYQDVSTLQVTTYQTQSTDAQGKPVTQTLKAEKQTLPMGPVASQEAIKMLGTNGGGFFNTNSAHPYENPTPFSNFMQMLAMLIIPAALCVVFGRTVGDRRQGYAVLAAMTIAFAVACWGEIASEQAGNPLYASLKVDTQASTLQAGGNMEGKETRLGIAQSGIFTVATTAASCGAVSSMHDSLTPLGGLVPMLLIQLGEVIFGGVGSGLYGMLAFALLAVFVAGLMIGRTPEYVGKKIESFEMKMVSIVILLTPLLVLLGTSIAVLSAAGTAGIANPGAHGFSEVLYAFSSAANNNGSAFAGLSVNTPFYNSMLAIAMWFGRFGSLIPILAIAGSLAAKKRLAVTAGTLPTHGPLFVVLLLGTLLLVGALTYVPALALGPIVEHVTMIASH</sequence>
<evidence type="ECO:0000256" key="3">
    <source>
        <dbReference type="ARBA" id="ARBA00022538"/>
    </source>
</evidence>
<feature type="transmembrane region" description="Helical" evidence="9">
    <location>
        <begin position="66"/>
        <end position="85"/>
    </location>
</feature>
<keyword evidence="8 9" id="KW-0472">Membrane</keyword>
<dbReference type="Proteomes" id="UP000027451">
    <property type="component" value="Unassembled WGS sequence"/>
</dbReference>
<keyword evidence="1 9" id="KW-0813">Transport</keyword>
<proteinExistence type="inferred from homology"/>
<feature type="transmembrane region" description="Helical" evidence="9">
    <location>
        <begin position="516"/>
        <end position="537"/>
    </location>
</feature>
<evidence type="ECO:0000256" key="8">
    <source>
        <dbReference type="ARBA" id="ARBA00023136"/>
    </source>
</evidence>
<keyword evidence="4 9" id="KW-0812">Transmembrane</keyword>
<dbReference type="GO" id="GO:0008556">
    <property type="term" value="F:P-type potassium transmembrane transporter activity"/>
    <property type="evidence" value="ECO:0007669"/>
    <property type="project" value="InterPro"/>
</dbReference>
<feature type="transmembrane region" description="Helical" evidence="9">
    <location>
        <begin position="130"/>
        <end position="156"/>
    </location>
</feature>
<comment type="similarity">
    <text evidence="9">Belongs to the KdpA family.</text>
</comment>
<reference evidence="10 11" key="1">
    <citation type="submission" date="2014-03" db="EMBL/GenBank/DDBJ databases">
        <title>Draft Genome Sequences of Four Burkholderia Strains.</title>
        <authorList>
            <person name="Liu X.Y."/>
            <person name="Li C.X."/>
            <person name="Xu J.H."/>
        </authorList>
    </citation>
    <scope>NUCLEOTIDE SEQUENCE [LARGE SCALE GENOMIC DNA]</scope>
    <source>
        <strain evidence="10 11">OP-1</strain>
    </source>
</reference>
<dbReference type="PANTHER" id="PTHR30607:SF2">
    <property type="entry name" value="POTASSIUM-TRANSPORTING ATPASE POTASSIUM-BINDING SUBUNIT"/>
    <property type="match status" value="1"/>
</dbReference>
<keyword evidence="3 9" id="KW-0633">Potassium transport</keyword>
<dbReference type="NCBIfam" id="TIGR00680">
    <property type="entry name" value="kdpA"/>
    <property type="match status" value="1"/>
</dbReference>
<keyword evidence="7 9" id="KW-0406">Ion transport</keyword>
<dbReference type="GO" id="GO:0005886">
    <property type="term" value="C:plasma membrane"/>
    <property type="evidence" value="ECO:0007669"/>
    <property type="project" value="UniProtKB-SubCell"/>
</dbReference>
<organism evidence="10 11">
    <name type="scientific">Caballeronia zhejiangensis</name>
    <dbReference type="NCBI Taxonomy" id="871203"/>
    <lineage>
        <taxon>Bacteria</taxon>
        <taxon>Pseudomonadati</taxon>
        <taxon>Pseudomonadota</taxon>
        <taxon>Betaproteobacteria</taxon>
        <taxon>Burkholderiales</taxon>
        <taxon>Burkholderiaceae</taxon>
        <taxon>Caballeronia</taxon>
    </lineage>
</organism>
<keyword evidence="6 9" id="KW-1133">Transmembrane helix</keyword>
<comment type="subunit">
    <text evidence="9">The system is composed of three essential subunits: KdpA, KdpB and KdpC.</text>
</comment>
<keyword evidence="2 9" id="KW-1003">Cell membrane</keyword>
<dbReference type="AlphaFoldDB" id="A0A656Q8T9"/>
<dbReference type="RefSeq" id="WP_034474097.1">
    <property type="nucleotide sequence ID" value="NZ_JFHD01000048.1"/>
</dbReference>
<protein>
    <recommendedName>
        <fullName evidence="9">Potassium-transporting ATPase potassium-binding subunit</fullName>
    </recommendedName>
    <alternativeName>
        <fullName evidence="9">ATP phosphohydrolase [potassium-transporting] A chain</fullName>
    </alternativeName>
    <alternativeName>
        <fullName evidence="9">Potassium-binding and translocating subunit A</fullName>
    </alternativeName>
    <alternativeName>
        <fullName evidence="9">Potassium-translocating ATPase A chain</fullName>
    </alternativeName>
</protein>
<feature type="transmembrane region" description="Helical" evidence="9">
    <location>
        <begin position="411"/>
        <end position="430"/>
    </location>
</feature>
<dbReference type="InterPro" id="IPR004623">
    <property type="entry name" value="KdpA"/>
</dbReference>
<evidence type="ECO:0000256" key="5">
    <source>
        <dbReference type="ARBA" id="ARBA00022958"/>
    </source>
</evidence>
<keyword evidence="5 9" id="KW-0630">Potassium</keyword>
<dbReference type="PIRSF" id="PIRSF001294">
    <property type="entry name" value="K_ATPaseA"/>
    <property type="match status" value="1"/>
</dbReference>
<evidence type="ECO:0000256" key="6">
    <source>
        <dbReference type="ARBA" id="ARBA00022989"/>
    </source>
</evidence>
<evidence type="ECO:0000313" key="11">
    <source>
        <dbReference type="Proteomes" id="UP000027451"/>
    </source>
</evidence>
<accession>A0A656Q8T9</accession>
<name>A0A656Q8T9_9BURK</name>
<feature type="transmembrane region" description="Helical" evidence="9">
    <location>
        <begin position="361"/>
        <end position="379"/>
    </location>
</feature>